<dbReference type="EMBL" id="WNYA01000006">
    <property type="protein sequence ID" value="KAG8566750.1"/>
    <property type="molecule type" value="Genomic_DNA"/>
</dbReference>
<evidence type="ECO:0000256" key="3">
    <source>
        <dbReference type="SAM" id="SignalP"/>
    </source>
</evidence>
<sequence length="216" mass="24385">MTTIEAILCALCIAVFSLDQGCCAWNKTSEETGSVQQNPRFIAVKKGRTVNIHCGCKWEHSENCNISWYRGLQNGSLDGYIKSDSRYVLQENCLTIKKVQPKDNGIYFCSYTTTRREIKRSQCGTELMIVGCGNVDSAKARNTMKDAIIVIQTVLIVLFVVVPITLLREMKKKRSLKIEDHTYEGLEAYQTATYEDIQNVRVLAAKTMEGEHPCLE</sequence>
<dbReference type="SMART" id="SM00409">
    <property type="entry name" value="IG"/>
    <property type="match status" value="1"/>
</dbReference>
<dbReference type="GO" id="GO:0009897">
    <property type="term" value="C:external side of plasma membrane"/>
    <property type="evidence" value="ECO:0007669"/>
    <property type="project" value="TreeGrafter"/>
</dbReference>
<dbReference type="InterPro" id="IPR036179">
    <property type="entry name" value="Ig-like_dom_sf"/>
</dbReference>
<dbReference type="PANTHER" id="PTHR14334">
    <property type="entry name" value="B-CELL ANTIGEN RECEPTOR COMPLEX-ASSOCIATED PROTEIN"/>
    <property type="match status" value="1"/>
</dbReference>
<dbReference type="SUPFAM" id="SSF48726">
    <property type="entry name" value="Immunoglobulin"/>
    <property type="match status" value="1"/>
</dbReference>
<keyword evidence="2" id="KW-1133">Transmembrane helix</keyword>
<dbReference type="GO" id="GO:0030183">
    <property type="term" value="P:B cell differentiation"/>
    <property type="evidence" value="ECO:0007669"/>
    <property type="project" value="TreeGrafter"/>
</dbReference>
<dbReference type="InterPro" id="IPR003599">
    <property type="entry name" value="Ig_sub"/>
</dbReference>
<evidence type="ECO:0000313" key="5">
    <source>
        <dbReference type="EMBL" id="KAG8566750.1"/>
    </source>
</evidence>
<feature type="signal peptide" evidence="3">
    <location>
        <begin position="1"/>
        <end position="24"/>
    </location>
</feature>
<keyword evidence="1" id="KW-0393">Immunoglobulin domain</keyword>
<dbReference type="Pfam" id="PF13927">
    <property type="entry name" value="Ig_3"/>
    <property type="match status" value="1"/>
</dbReference>
<feature type="transmembrane region" description="Helical" evidence="2">
    <location>
        <begin position="147"/>
        <end position="167"/>
    </location>
</feature>
<dbReference type="InterPro" id="IPR007110">
    <property type="entry name" value="Ig-like_dom"/>
</dbReference>
<organism evidence="5 6">
    <name type="scientific">Engystomops pustulosus</name>
    <name type="common">Tungara frog</name>
    <name type="synonym">Physalaemus pustulosus</name>
    <dbReference type="NCBI Taxonomy" id="76066"/>
    <lineage>
        <taxon>Eukaryota</taxon>
        <taxon>Metazoa</taxon>
        <taxon>Chordata</taxon>
        <taxon>Craniata</taxon>
        <taxon>Vertebrata</taxon>
        <taxon>Euteleostomi</taxon>
        <taxon>Amphibia</taxon>
        <taxon>Batrachia</taxon>
        <taxon>Anura</taxon>
        <taxon>Neobatrachia</taxon>
        <taxon>Hyloidea</taxon>
        <taxon>Leptodactylidae</taxon>
        <taxon>Leiuperinae</taxon>
        <taxon>Engystomops</taxon>
    </lineage>
</organism>
<dbReference type="GO" id="GO:0050853">
    <property type="term" value="P:B cell receptor signaling pathway"/>
    <property type="evidence" value="ECO:0007669"/>
    <property type="project" value="TreeGrafter"/>
</dbReference>
<dbReference type="GO" id="GO:0019815">
    <property type="term" value="C:B cell receptor complex"/>
    <property type="evidence" value="ECO:0007669"/>
    <property type="project" value="TreeGrafter"/>
</dbReference>
<gene>
    <name evidence="5" type="ORF">GDO81_013363</name>
</gene>
<accession>A0AAV7B3S2</accession>
<protein>
    <recommendedName>
        <fullName evidence="4">Ig-like domain-containing protein</fullName>
    </recommendedName>
</protein>
<comment type="caution">
    <text evidence="5">The sequence shown here is derived from an EMBL/GenBank/DDBJ whole genome shotgun (WGS) entry which is preliminary data.</text>
</comment>
<dbReference type="PROSITE" id="PS50835">
    <property type="entry name" value="IG_LIKE"/>
    <property type="match status" value="1"/>
</dbReference>
<keyword evidence="3" id="KW-0732">Signal</keyword>
<proteinExistence type="predicted"/>
<name>A0AAV7B3S2_ENGPU</name>
<dbReference type="InterPro" id="IPR013783">
    <property type="entry name" value="Ig-like_fold"/>
</dbReference>
<dbReference type="Gene3D" id="2.60.40.10">
    <property type="entry name" value="Immunoglobulins"/>
    <property type="match status" value="1"/>
</dbReference>
<keyword evidence="2" id="KW-0812">Transmembrane</keyword>
<keyword evidence="6" id="KW-1185">Reference proteome</keyword>
<dbReference type="PANTHER" id="PTHR14334:SF2">
    <property type="entry name" value="B-CELL ANTIGEN RECEPTOR COMPLEX-ASSOCIATED PROTEIN BETA CHAIN"/>
    <property type="match status" value="1"/>
</dbReference>
<feature type="domain" description="Ig-like" evidence="4">
    <location>
        <begin position="33"/>
        <end position="119"/>
    </location>
</feature>
<dbReference type="Proteomes" id="UP000824782">
    <property type="component" value="Unassembled WGS sequence"/>
</dbReference>
<evidence type="ECO:0000313" key="6">
    <source>
        <dbReference type="Proteomes" id="UP000824782"/>
    </source>
</evidence>
<dbReference type="AlphaFoldDB" id="A0AAV7B3S2"/>
<evidence type="ECO:0000256" key="1">
    <source>
        <dbReference type="ARBA" id="ARBA00023319"/>
    </source>
</evidence>
<evidence type="ECO:0000259" key="4">
    <source>
        <dbReference type="PROSITE" id="PS50835"/>
    </source>
</evidence>
<evidence type="ECO:0000256" key="2">
    <source>
        <dbReference type="SAM" id="Phobius"/>
    </source>
</evidence>
<feature type="chain" id="PRO_5043552096" description="Ig-like domain-containing protein" evidence="3">
    <location>
        <begin position="25"/>
        <end position="216"/>
    </location>
</feature>
<keyword evidence="2" id="KW-0472">Membrane</keyword>
<reference evidence="5" key="1">
    <citation type="thesis" date="2020" institute="ProQuest LLC" country="789 East Eisenhower Parkway, Ann Arbor, MI, USA">
        <title>Comparative Genomics and Chromosome Evolution.</title>
        <authorList>
            <person name="Mudd A.B."/>
        </authorList>
    </citation>
    <scope>NUCLEOTIDE SEQUENCE</scope>
    <source>
        <strain evidence="5">237g6f4</strain>
        <tissue evidence="5">Blood</tissue>
    </source>
</reference>